<comment type="caution">
    <text evidence="1">The sequence shown here is derived from an EMBL/GenBank/DDBJ whole genome shotgun (WGS) entry which is preliminary data.</text>
</comment>
<dbReference type="SUPFAM" id="SSF53850">
    <property type="entry name" value="Periplasmic binding protein-like II"/>
    <property type="match status" value="1"/>
</dbReference>
<dbReference type="PROSITE" id="PS51318">
    <property type="entry name" value="TAT"/>
    <property type="match status" value="1"/>
</dbReference>
<dbReference type="InterPro" id="IPR006311">
    <property type="entry name" value="TAT_signal"/>
</dbReference>
<name>A0A6G4XUV6_9ACTN</name>
<organism evidence="1 2">
    <name type="scientific">Streptomyces mesophilus</name>
    <dbReference type="NCBI Taxonomy" id="1775132"/>
    <lineage>
        <taxon>Bacteria</taxon>
        <taxon>Bacillati</taxon>
        <taxon>Actinomycetota</taxon>
        <taxon>Actinomycetes</taxon>
        <taxon>Kitasatosporales</taxon>
        <taxon>Streptomycetaceae</taxon>
        <taxon>Streptomyces</taxon>
    </lineage>
</organism>
<dbReference type="Gene3D" id="3.40.190.10">
    <property type="entry name" value="Periplasmic binding protein-like II"/>
    <property type="match status" value="1"/>
</dbReference>
<dbReference type="EMBL" id="JAAKZW010000230">
    <property type="protein sequence ID" value="NGO80587.1"/>
    <property type="molecule type" value="Genomic_DNA"/>
</dbReference>
<protein>
    <submittedName>
        <fullName evidence="1">Sugar ABC transporter substrate-binding protein</fullName>
    </submittedName>
</protein>
<accession>A0A6G4XUV6</accession>
<keyword evidence="2" id="KW-1185">Reference proteome</keyword>
<gene>
    <name evidence="1" type="ORF">G6045_33755</name>
</gene>
<proteinExistence type="predicted"/>
<sequence>MSASAPSPGFSRRTLLRAIGAGSAVIAAPALLTACSGDGGDTSVGNKGTKLAPWPTYTPITKGPEPDLPGSTEGVQDGFLNYPSDTYQATDDKPGDGSEVHVMAVTYGTAPSPYENNKFWQAVQGALGVKIKFSAVPVADFPKKIATVMAGDDLPDILDIGGIASFPREAEFVKKKMADLSEFLSGDAAKDYPHLANIPTYAWEGMGRISGRIYGVPVARPAFGDTLFINADMYKAAGYQDGGSADNFIQSAIKASNAKHFALGAYTGSNPFGHRTHAIQHGTPNLWEYKDGTFADMYGHEGFKETLDFLVRLHKGKTFHPDSTSLSVPDLKAQYFNGTVGGVVDGFMALQANLRDSKGAFEVAAAMPYDAGAGQHAMRNRGCFGYSVLKKAPKKRIQMLLRVMDFLASPFGSKEFELLEYGVEGTHFKRDKDNNPILTELGITETQALPFGRICDAPPVLYLPGFAEAAKANHAWQQKTVPLLKRNDQWGLQSATFTSKGASLDQIVADGVTAIVTGRQKVSDWDAIYSKWQQSGGRKAAEEFAEERSALDK</sequence>
<reference evidence="1 2" key="1">
    <citation type="submission" date="2020-02" db="EMBL/GenBank/DDBJ databases">
        <title>Whole-genome analyses of novel actinobacteria.</title>
        <authorList>
            <person name="Sahin N."/>
            <person name="Tokatli A."/>
        </authorList>
    </citation>
    <scope>NUCLEOTIDE SEQUENCE [LARGE SCALE GENOMIC DNA]</scope>
    <source>
        <strain evidence="1 2">YC504</strain>
    </source>
</reference>
<evidence type="ECO:0000313" key="1">
    <source>
        <dbReference type="EMBL" id="NGO80587.1"/>
    </source>
</evidence>
<dbReference type="Proteomes" id="UP000481109">
    <property type="component" value="Unassembled WGS sequence"/>
</dbReference>
<evidence type="ECO:0000313" key="2">
    <source>
        <dbReference type="Proteomes" id="UP000481109"/>
    </source>
</evidence>
<dbReference type="RefSeq" id="WP_165336006.1">
    <property type="nucleotide sequence ID" value="NZ_JAAKZW010000230.1"/>
</dbReference>
<dbReference type="AlphaFoldDB" id="A0A6G4XUV6"/>